<sequence>MPKPEIQPPTTKTVRDESEHGEWFATTLARGLSLIEAFGPEDTWLGNAELSRRTGLSKPTVSRLSSTLIELGFLTRNDEGKFRPGVRLLALAYPVLRSLTIRLVARPLMLEVAREIRGAVSLGALDRLSLIYVETARSTDPHPRSPDVGNNAPLIQTAIGRALLAQLDEATRMRVLEQTRTDMPDLWERHHAKAAEAVQDCARQGYCLSYGDFDPRVHAVGVPLLTLPDGTALAMNCGIPAFRLGYGQLENDVAPRAVALAASIRTMWKP</sequence>
<keyword evidence="3" id="KW-0804">Transcription</keyword>
<keyword evidence="2" id="KW-0238">DNA-binding</keyword>
<dbReference type="PROSITE" id="PS51078">
    <property type="entry name" value="ICLR_ED"/>
    <property type="match status" value="1"/>
</dbReference>
<feature type="domain" description="IclR-ED" evidence="5">
    <location>
        <begin position="87"/>
        <end position="270"/>
    </location>
</feature>
<proteinExistence type="predicted"/>
<dbReference type="InterPro" id="IPR014757">
    <property type="entry name" value="Tscrpt_reg_IclR_C"/>
</dbReference>
<dbReference type="GO" id="GO:0003677">
    <property type="term" value="F:DNA binding"/>
    <property type="evidence" value="ECO:0007669"/>
    <property type="project" value="UniProtKB-KW"/>
</dbReference>
<accession>A0AAD2J6K5</accession>
<dbReference type="Pfam" id="PF09339">
    <property type="entry name" value="HTH_IclR"/>
    <property type="match status" value="1"/>
</dbReference>
<dbReference type="EMBL" id="CYTK01000026">
    <property type="protein sequence ID" value="CUJ79178.1"/>
    <property type="molecule type" value="Genomic_DNA"/>
</dbReference>
<dbReference type="RefSeq" id="WP_054459473.1">
    <property type="nucleotide sequence ID" value="NZ_CYTK01000026.1"/>
</dbReference>
<dbReference type="Gene3D" id="1.10.10.10">
    <property type="entry name" value="Winged helix-like DNA-binding domain superfamily/Winged helix DNA-binding domain"/>
    <property type="match status" value="1"/>
</dbReference>
<evidence type="ECO:0000313" key="6">
    <source>
        <dbReference type="EMBL" id="CUJ79178.1"/>
    </source>
</evidence>
<feature type="domain" description="HTH iclR-type" evidence="4">
    <location>
        <begin position="25"/>
        <end position="86"/>
    </location>
</feature>
<reference evidence="6 7" key="1">
    <citation type="submission" date="2015-09" db="EMBL/GenBank/DDBJ databases">
        <authorList>
            <consortium name="Pathogen Informatics"/>
        </authorList>
    </citation>
    <scope>NUCLEOTIDE SEQUENCE [LARGE SCALE GENOMIC DNA]</scope>
    <source>
        <strain evidence="6 7">2789STDY5608625</strain>
    </source>
</reference>
<dbReference type="InterPro" id="IPR029016">
    <property type="entry name" value="GAF-like_dom_sf"/>
</dbReference>
<gene>
    <name evidence="6" type="primary">pobR_5</name>
    <name evidence="6" type="ORF">ERS370000_06387</name>
</gene>
<dbReference type="Pfam" id="PF01614">
    <property type="entry name" value="IclR_C"/>
    <property type="match status" value="1"/>
</dbReference>
<dbReference type="PANTHER" id="PTHR30136">
    <property type="entry name" value="HELIX-TURN-HELIX TRANSCRIPTIONAL REGULATOR, ICLR FAMILY"/>
    <property type="match status" value="1"/>
</dbReference>
<protein>
    <submittedName>
        <fullName evidence="6">p-hydroxybenzoate hydroxylase transcriptional activator</fullName>
    </submittedName>
</protein>
<dbReference type="PROSITE" id="PS51077">
    <property type="entry name" value="HTH_ICLR"/>
    <property type="match status" value="1"/>
</dbReference>
<evidence type="ECO:0000259" key="4">
    <source>
        <dbReference type="PROSITE" id="PS51077"/>
    </source>
</evidence>
<dbReference type="GO" id="GO:0003700">
    <property type="term" value="F:DNA-binding transcription factor activity"/>
    <property type="evidence" value="ECO:0007669"/>
    <property type="project" value="TreeGrafter"/>
</dbReference>
<keyword evidence="1" id="KW-0805">Transcription regulation</keyword>
<dbReference type="GO" id="GO:0045892">
    <property type="term" value="P:negative regulation of DNA-templated transcription"/>
    <property type="evidence" value="ECO:0007669"/>
    <property type="project" value="TreeGrafter"/>
</dbReference>
<dbReference type="InterPro" id="IPR036388">
    <property type="entry name" value="WH-like_DNA-bd_sf"/>
</dbReference>
<dbReference type="InterPro" id="IPR005471">
    <property type="entry name" value="Tscrpt_reg_IclR_N"/>
</dbReference>
<dbReference type="PANTHER" id="PTHR30136:SF33">
    <property type="entry name" value="TRANSCRIPTIONAL REGULATORY PROTEIN"/>
    <property type="match status" value="1"/>
</dbReference>
<dbReference type="SUPFAM" id="SSF55781">
    <property type="entry name" value="GAF domain-like"/>
    <property type="match status" value="1"/>
</dbReference>
<evidence type="ECO:0000256" key="2">
    <source>
        <dbReference type="ARBA" id="ARBA00023125"/>
    </source>
</evidence>
<comment type="caution">
    <text evidence="6">The sequence shown here is derived from an EMBL/GenBank/DDBJ whole genome shotgun (WGS) entry which is preliminary data.</text>
</comment>
<evidence type="ECO:0000259" key="5">
    <source>
        <dbReference type="PROSITE" id="PS51078"/>
    </source>
</evidence>
<dbReference type="Gene3D" id="3.30.450.40">
    <property type="match status" value="1"/>
</dbReference>
<dbReference type="SMART" id="SM00346">
    <property type="entry name" value="HTH_ICLR"/>
    <property type="match status" value="1"/>
</dbReference>
<dbReference type="InterPro" id="IPR050707">
    <property type="entry name" value="HTH_MetabolicPath_Reg"/>
</dbReference>
<dbReference type="AlphaFoldDB" id="A0AAD2J6K5"/>
<evidence type="ECO:0000256" key="1">
    <source>
        <dbReference type="ARBA" id="ARBA00023015"/>
    </source>
</evidence>
<evidence type="ECO:0000313" key="7">
    <source>
        <dbReference type="Proteomes" id="UP000044098"/>
    </source>
</evidence>
<dbReference type="Proteomes" id="UP000044098">
    <property type="component" value="Unassembled WGS sequence"/>
</dbReference>
<dbReference type="SUPFAM" id="SSF46785">
    <property type="entry name" value="Winged helix' DNA-binding domain"/>
    <property type="match status" value="1"/>
</dbReference>
<evidence type="ECO:0000256" key="3">
    <source>
        <dbReference type="ARBA" id="ARBA00023163"/>
    </source>
</evidence>
<dbReference type="InterPro" id="IPR036390">
    <property type="entry name" value="WH_DNA-bd_sf"/>
</dbReference>
<organism evidence="6 7">
    <name type="scientific">Achromobacter aegrifaciens</name>
    <dbReference type="NCBI Taxonomy" id="1287736"/>
    <lineage>
        <taxon>Bacteria</taxon>
        <taxon>Pseudomonadati</taxon>
        <taxon>Pseudomonadota</taxon>
        <taxon>Betaproteobacteria</taxon>
        <taxon>Burkholderiales</taxon>
        <taxon>Alcaligenaceae</taxon>
        <taxon>Achromobacter</taxon>
    </lineage>
</organism>
<name>A0AAD2J6K5_ACHAE</name>